<feature type="region of interest" description="Disordered" evidence="14">
    <location>
        <begin position="490"/>
        <end position="516"/>
    </location>
</feature>
<dbReference type="EMBL" id="ATBP01000007">
    <property type="protein sequence ID" value="ETR74426.1"/>
    <property type="molecule type" value="Genomic_DNA"/>
</dbReference>
<feature type="modified residue" description="4-aspartylphosphate" evidence="12">
    <location>
        <position position="415"/>
    </location>
</feature>
<dbReference type="CDD" id="cd00082">
    <property type="entry name" value="HisKA"/>
    <property type="match status" value="1"/>
</dbReference>
<feature type="domain" description="Histidine kinase" evidence="15">
    <location>
        <begin position="119"/>
        <end position="342"/>
    </location>
</feature>
<dbReference type="PROSITE" id="PS50885">
    <property type="entry name" value="HAMP"/>
    <property type="match status" value="1"/>
</dbReference>
<keyword evidence="8" id="KW-0067">ATP-binding</keyword>
<keyword evidence="7 18" id="KW-0418">Kinase</keyword>
<reference evidence="19" key="1">
    <citation type="submission" date="2012-11" db="EMBL/GenBank/DDBJ databases">
        <authorList>
            <person name="Lucero-Rivera Y.E."/>
            <person name="Tovar-Ramirez D."/>
        </authorList>
    </citation>
    <scope>NUCLEOTIDE SEQUENCE [LARGE SCALE GENOMIC DNA]</scope>
    <source>
        <strain evidence="19">Araruama</strain>
    </source>
</reference>
<evidence type="ECO:0000259" key="15">
    <source>
        <dbReference type="PROSITE" id="PS50109"/>
    </source>
</evidence>
<evidence type="ECO:0000256" key="4">
    <source>
        <dbReference type="ARBA" id="ARBA00022553"/>
    </source>
</evidence>
<dbReference type="InterPro" id="IPR011006">
    <property type="entry name" value="CheY-like_superfamily"/>
</dbReference>
<dbReference type="GO" id="GO:0000155">
    <property type="term" value="F:phosphorelay sensor kinase activity"/>
    <property type="evidence" value="ECO:0007669"/>
    <property type="project" value="InterPro"/>
</dbReference>
<keyword evidence="9" id="KW-0902">Two-component regulatory system</keyword>
<dbReference type="GO" id="GO:0009927">
    <property type="term" value="F:histidine phosphotransfer kinase activity"/>
    <property type="evidence" value="ECO:0007669"/>
    <property type="project" value="TreeGrafter"/>
</dbReference>
<evidence type="ECO:0000256" key="5">
    <source>
        <dbReference type="ARBA" id="ARBA00022679"/>
    </source>
</evidence>
<evidence type="ECO:0000256" key="3">
    <source>
        <dbReference type="ARBA" id="ARBA00012438"/>
    </source>
</evidence>
<name>A0A1V1PHY4_9BACT</name>
<dbReference type="InterPro" id="IPR003594">
    <property type="entry name" value="HATPase_dom"/>
</dbReference>
<comment type="catalytic activity">
    <reaction evidence="1">
        <text>ATP + protein L-histidine = ADP + protein N-phospho-L-histidine.</text>
        <dbReference type="EC" id="2.7.13.3"/>
    </reaction>
</comment>
<dbReference type="InterPro" id="IPR003661">
    <property type="entry name" value="HisK_dim/P_dom"/>
</dbReference>
<evidence type="ECO:0000256" key="2">
    <source>
        <dbReference type="ARBA" id="ARBA00004370"/>
    </source>
</evidence>
<dbReference type="Pfam" id="PF00072">
    <property type="entry name" value="Response_reg"/>
    <property type="match status" value="1"/>
</dbReference>
<proteinExistence type="predicted"/>
<evidence type="ECO:0000256" key="11">
    <source>
        <dbReference type="ARBA" id="ARBA00023306"/>
    </source>
</evidence>
<sequence length="604" mass="68556">MLLVWLFFYPFFLSHRYMEVISSPIVHLVEIARTISQDKNYAIRATKCDDDELGRLVESFNSMLHEIHIRDQELESHKNHLEEKVAQRTAELLALNKDLERARKEADDANKAKSEFLANMSHEIRTPMNAILGFTELLGKKIFSDEQKRWLYSIASSGKTLLSLINDILDLSKIEAGRMVLDYRPVNPRSIFDDIINIFKTKCDKKQLAFETQVADDLNESLILDETRLRQILFNIVGNAVKFTQKGHIRLSVRQQYSKPDKSALDLIFSVEDTGMGIPEDQQKIIFDAFRQQAGQSHAQYGGTGLGLAITRRLVEMMGGQVQLTSLEGKGSTFSILLKDVAVASVVPKMKRPVLELADIHFSKATILSVDDIETNRILIKDFLSPYDLEIIEAANGQQALDLARQIRPNLILMDMKMPVMDGYTATNHIKADKDLASIPVIALTASVMKDSLHEIEAAGCDDLLQKPVGSEDVIQMLMKYLDYQTLSNEHEQENLSSDTPDESLSHKSSKISPEEKQQLIQELKGDLQNIWHQTREQFIFTDIETFGQTMIDLGERYDMSIIRSWGQKLIDQARSFDMEALPETLAAYPDLIAKIEVDQYSKA</sequence>
<dbReference type="CDD" id="cd16922">
    <property type="entry name" value="HATPase_EvgS-ArcB-TorS-like"/>
    <property type="match status" value="1"/>
</dbReference>
<dbReference type="Pfam" id="PF00512">
    <property type="entry name" value="HisKA"/>
    <property type="match status" value="1"/>
</dbReference>
<dbReference type="SUPFAM" id="SSF158472">
    <property type="entry name" value="HAMP domain-like"/>
    <property type="match status" value="1"/>
</dbReference>
<keyword evidence="4 12" id="KW-0597">Phosphoprotein</keyword>
<dbReference type="CDD" id="cd06225">
    <property type="entry name" value="HAMP"/>
    <property type="match status" value="1"/>
</dbReference>
<dbReference type="Pfam" id="PF02518">
    <property type="entry name" value="HATPase_c"/>
    <property type="match status" value="1"/>
</dbReference>
<evidence type="ECO:0000256" key="13">
    <source>
        <dbReference type="SAM" id="Coils"/>
    </source>
</evidence>
<protein>
    <recommendedName>
        <fullName evidence="3">histidine kinase</fullName>
        <ecNumber evidence="3">2.7.13.3</ecNumber>
    </recommendedName>
</protein>
<feature type="coiled-coil region" evidence="13">
    <location>
        <begin position="78"/>
        <end position="119"/>
    </location>
</feature>
<dbReference type="SMART" id="SM00448">
    <property type="entry name" value="REC"/>
    <property type="match status" value="1"/>
</dbReference>
<evidence type="ECO:0000313" key="19">
    <source>
        <dbReference type="Proteomes" id="UP000189670"/>
    </source>
</evidence>
<dbReference type="InterPro" id="IPR036097">
    <property type="entry name" value="HisK_dim/P_sf"/>
</dbReference>
<dbReference type="FunFam" id="1.10.287.130:FF:000038">
    <property type="entry name" value="Sensory transduction histidine kinase"/>
    <property type="match status" value="1"/>
</dbReference>
<dbReference type="InterPro" id="IPR004358">
    <property type="entry name" value="Sig_transdc_His_kin-like_C"/>
</dbReference>
<comment type="subcellular location">
    <subcellularLocation>
        <location evidence="2">Membrane</location>
    </subcellularLocation>
</comment>
<accession>A0A1V1PHY4</accession>
<organism evidence="18 19">
    <name type="scientific">Candidatus Magnetoglobus multicellularis str. Araruama</name>
    <dbReference type="NCBI Taxonomy" id="890399"/>
    <lineage>
        <taxon>Bacteria</taxon>
        <taxon>Pseudomonadati</taxon>
        <taxon>Thermodesulfobacteriota</taxon>
        <taxon>Desulfobacteria</taxon>
        <taxon>Desulfobacterales</taxon>
        <taxon>Desulfobacteraceae</taxon>
        <taxon>Candidatus Magnetoglobus</taxon>
    </lineage>
</organism>
<dbReference type="InterPro" id="IPR001789">
    <property type="entry name" value="Sig_transdc_resp-reg_receiver"/>
</dbReference>
<evidence type="ECO:0000256" key="10">
    <source>
        <dbReference type="ARBA" id="ARBA00023136"/>
    </source>
</evidence>
<keyword evidence="13" id="KW-0175">Coiled coil</keyword>
<keyword evidence="11" id="KW-0131">Cell cycle</keyword>
<comment type="caution">
    <text evidence="18">The sequence shown here is derived from an EMBL/GenBank/DDBJ whole genome shotgun (WGS) entry which is preliminary data.</text>
</comment>
<keyword evidence="10" id="KW-0472">Membrane</keyword>
<dbReference type="PANTHER" id="PTHR43047">
    <property type="entry name" value="TWO-COMPONENT HISTIDINE PROTEIN KINASE"/>
    <property type="match status" value="1"/>
</dbReference>
<dbReference type="SMART" id="SM00387">
    <property type="entry name" value="HATPase_c"/>
    <property type="match status" value="1"/>
</dbReference>
<dbReference type="Gene3D" id="3.40.50.2300">
    <property type="match status" value="1"/>
</dbReference>
<dbReference type="GO" id="GO:0005524">
    <property type="term" value="F:ATP binding"/>
    <property type="evidence" value="ECO:0007669"/>
    <property type="project" value="UniProtKB-KW"/>
</dbReference>
<dbReference type="InterPro" id="IPR003660">
    <property type="entry name" value="HAMP_dom"/>
</dbReference>
<evidence type="ECO:0000256" key="6">
    <source>
        <dbReference type="ARBA" id="ARBA00022741"/>
    </source>
</evidence>
<dbReference type="SUPFAM" id="SSF47384">
    <property type="entry name" value="Homodimeric domain of signal transducing histidine kinase"/>
    <property type="match status" value="1"/>
</dbReference>
<keyword evidence="5" id="KW-0808">Transferase</keyword>
<feature type="domain" description="Response regulatory" evidence="16">
    <location>
        <begin position="366"/>
        <end position="482"/>
    </location>
</feature>
<evidence type="ECO:0000256" key="8">
    <source>
        <dbReference type="ARBA" id="ARBA00022840"/>
    </source>
</evidence>
<dbReference type="SMART" id="SM00304">
    <property type="entry name" value="HAMP"/>
    <property type="match status" value="1"/>
</dbReference>
<dbReference type="InterPro" id="IPR036890">
    <property type="entry name" value="HATPase_C_sf"/>
</dbReference>
<dbReference type="Gene3D" id="1.10.287.130">
    <property type="match status" value="1"/>
</dbReference>
<evidence type="ECO:0000256" key="7">
    <source>
        <dbReference type="ARBA" id="ARBA00022777"/>
    </source>
</evidence>
<dbReference type="SUPFAM" id="SSF52172">
    <property type="entry name" value="CheY-like"/>
    <property type="match status" value="1"/>
</dbReference>
<dbReference type="AlphaFoldDB" id="A0A1V1PHY4"/>
<dbReference type="SMART" id="SM00388">
    <property type="entry name" value="HisKA"/>
    <property type="match status" value="1"/>
</dbReference>
<dbReference type="Proteomes" id="UP000189670">
    <property type="component" value="Unassembled WGS sequence"/>
</dbReference>
<evidence type="ECO:0000259" key="17">
    <source>
        <dbReference type="PROSITE" id="PS50885"/>
    </source>
</evidence>
<keyword evidence="6" id="KW-0547">Nucleotide-binding</keyword>
<dbReference type="FunFam" id="3.30.565.10:FF:000010">
    <property type="entry name" value="Sensor histidine kinase RcsC"/>
    <property type="match status" value="1"/>
</dbReference>
<dbReference type="EC" id="2.7.13.3" evidence="3"/>
<evidence type="ECO:0000256" key="12">
    <source>
        <dbReference type="PROSITE-ProRule" id="PRU00169"/>
    </source>
</evidence>
<dbReference type="PROSITE" id="PS50110">
    <property type="entry name" value="RESPONSE_REGULATORY"/>
    <property type="match status" value="1"/>
</dbReference>
<dbReference type="GO" id="GO:0005886">
    <property type="term" value="C:plasma membrane"/>
    <property type="evidence" value="ECO:0007669"/>
    <property type="project" value="TreeGrafter"/>
</dbReference>
<evidence type="ECO:0000313" key="18">
    <source>
        <dbReference type="EMBL" id="ETR74426.1"/>
    </source>
</evidence>
<dbReference type="SUPFAM" id="SSF55874">
    <property type="entry name" value="ATPase domain of HSP90 chaperone/DNA topoisomerase II/histidine kinase"/>
    <property type="match status" value="1"/>
</dbReference>
<dbReference type="PRINTS" id="PR00344">
    <property type="entry name" value="BCTRLSENSOR"/>
</dbReference>
<dbReference type="Gene3D" id="6.10.340.10">
    <property type="match status" value="1"/>
</dbReference>
<evidence type="ECO:0000256" key="9">
    <source>
        <dbReference type="ARBA" id="ARBA00023012"/>
    </source>
</evidence>
<dbReference type="Gene3D" id="3.30.565.10">
    <property type="entry name" value="Histidine kinase-like ATPase, C-terminal domain"/>
    <property type="match status" value="1"/>
</dbReference>
<dbReference type="PANTHER" id="PTHR43047:SF72">
    <property type="entry name" value="OSMOSENSING HISTIDINE PROTEIN KINASE SLN1"/>
    <property type="match status" value="1"/>
</dbReference>
<dbReference type="PROSITE" id="PS50109">
    <property type="entry name" value="HIS_KIN"/>
    <property type="match status" value="1"/>
</dbReference>
<evidence type="ECO:0000259" key="16">
    <source>
        <dbReference type="PROSITE" id="PS50110"/>
    </source>
</evidence>
<feature type="domain" description="HAMP" evidence="17">
    <location>
        <begin position="19"/>
        <end position="72"/>
    </location>
</feature>
<evidence type="ECO:0000256" key="14">
    <source>
        <dbReference type="SAM" id="MobiDB-lite"/>
    </source>
</evidence>
<dbReference type="InterPro" id="IPR005467">
    <property type="entry name" value="His_kinase_dom"/>
</dbReference>
<evidence type="ECO:0000256" key="1">
    <source>
        <dbReference type="ARBA" id="ARBA00000085"/>
    </source>
</evidence>
<gene>
    <name evidence="18" type="ORF">OMM_00198</name>
</gene>